<evidence type="ECO:0000313" key="2">
    <source>
        <dbReference type="Proteomes" id="UP000076858"/>
    </source>
</evidence>
<reference evidence="1 2" key="1">
    <citation type="submission" date="2016-03" db="EMBL/GenBank/DDBJ databases">
        <title>EvidentialGene: Evidence-directed Construction of Genes on Genomes.</title>
        <authorList>
            <person name="Gilbert D.G."/>
            <person name="Choi J.-H."/>
            <person name="Mockaitis K."/>
            <person name="Colbourne J."/>
            <person name="Pfrender M."/>
        </authorList>
    </citation>
    <scope>NUCLEOTIDE SEQUENCE [LARGE SCALE GENOMIC DNA]</scope>
    <source>
        <strain evidence="1 2">Xinb3</strain>
        <tissue evidence="1">Complete organism</tissue>
    </source>
</reference>
<protein>
    <submittedName>
        <fullName evidence="1">Uncharacterized protein</fullName>
    </submittedName>
</protein>
<dbReference type="EMBL" id="LRGB01021114">
    <property type="protein sequence ID" value="KZR97513.1"/>
    <property type="molecule type" value="Genomic_DNA"/>
</dbReference>
<dbReference type="AlphaFoldDB" id="A0A164F7R3"/>
<proteinExistence type="predicted"/>
<comment type="caution">
    <text evidence="1">The sequence shown here is derived from an EMBL/GenBank/DDBJ whole genome shotgun (WGS) entry which is preliminary data.</text>
</comment>
<sequence>MQKGTVSQRCWNAVNGTNQNTMNWWLFEGYKRKRSLKSVGTQSVEQLRTKCSGGCLRGAK</sequence>
<evidence type="ECO:0000313" key="1">
    <source>
        <dbReference type="EMBL" id="KZR97513.1"/>
    </source>
</evidence>
<organism evidence="1 2">
    <name type="scientific">Daphnia magna</name>
    <dbReference type="NCBI Taxonomy" id="35525"/>
    <lineage>
        <taxon>Eukaryota</taxon>
        <taxon>Metazoa</taxon>
        <taxon>Ecdysozoa</taxon>
        <taxon>Arthropoda</taxon>
        <taxon>Crustacea</taxon>
        <taxon>Branchiopoda</taxon>
        <taxon>Diplostraca</taxon>
        <taxon>Cladocera</taxon>
        <taxon>Anomopoda</taxon>
        <taxon>Daphniidae</taxon>
        <taxon>Daphnia</taxon>
    </lineage>
</organism>
<dbReference type="Proteomes" id="UP000076858">
    <property type="component" value="Unassembled WGS sequence"/>
</dbReference>
<gene>
    <name evidence="1" type="ORF">APZ42_007567</name>
</gene>
<name>A0A164F7R3_9CRUS</name>
<keyword evidence="2" id="KW-1185">Reference proteome</keyword>
<accession>A0A164F7R3</accession>